<evidence type="ECO:0000313" key="4">
    <source>
        <dbReference type="EMBL" id="NME52812.1"/>
    </source>
</evidence>
<dbReference type="InterPro" id="IPR013385">
    <property type="entry name" value="T3SS_SpaO/YscQ/SpaO"/>
</dbReference>
<feature type="region of interest" description="Disordered" evidence="2">
    <location>
        <begin position="262"/>
        <end position="282"/>
    </location>
</feature>
<dbReference type="InterPro" id="IPR036429">
    <property type="entry name" value="SpoA-like_sf"/>
</dbReference>
<dbReference type="InterPro" id="IPR001543">
    <property type="entry name" value="FliN-like_C"/>
</dbReference>
<dbReference type="Proteomes" id="UP000522333">
    <property type="component" value="Unassembled WGS sequence"/>
</dbReference>
<dbReference type="Pfam" id="PF01052">
    <property type="entry name" value="FliMN_C"/>
    <property type="match status" value="1"/>
</dbReference>
<dbReference type="PANTHER" id="PTHR30034:SF6">
    <property type="entry name" value="YOP PROTEINS TRANSLOCATION PROTEIN Q"/>
    <property type="match status" value="1"/>
</dbReference>
<evidence type="ECO:0000259" key="3">
    <source>
        <dbReference type="Pfam" id="PF01052"/>
    </source>
</evidence>
<feature type="domain" description="Flagellar motor switch protein FliN-like C-terminal" evidence="3">
    <location>
        <begin position="311"/>
        <end position="378"/>
    </location>
</feature>
<dbReference type="NCBIfam" id="TIGR02551">
    <property type="entry name" value="SpaO_YscQ"/>
    <property type="match status" value="1"/>
</dbReference>
<comment type="caution">
    <text evidence="4">The sequence shown here is derived from an EMBL/GenBank/DDBJ whole genome shotgun (WGS) entry which is preliminary data.</text>
</comment>
<dbReference type="GO" id="GO:0050918">
    <property type="term" value="P:positive chemotaxis"/>
    <property type="evidence" value="ECO:0007669"/>
    <property type="project" value="TreeGrafter"/>
</dbReference>
<dbReference type="GO" id="GO:0071978">
    <property type="term" value="P:bacterial-type flagellum-dependent swarming motility"/>
    <property type="evidence" value="ECO:0007669"/>
    <property type="project" value="TreeGrafter"/>
</dbReference>
<evidence type="ECO:0000313" key="5">
    <source>
        <dbReference type="Proteomes" id="UP000522333"/>
    </source>
</evidence>
<accession>A0A848CC53</accession>
<organism evidence="4 5">
    <name type="scientific">Desulfovibrio piger</name>
    <dbReference type="NCBI Taxonomy" id="901"/>
    <lineage>
        <taxon>Bacteria</taxon>
        <taxon>Pseudomonadati</taxon>
        <taxon>Thermodesulfobacteriota</taxon>
        <taxon>Desulfovibrionia</taxon>
        <taxon>Desulfovibrionales</taxon>
        <taxon>Desulfovibrionaceae</taxon>
        <taxon>Desulfovibrio</taxon>
    </lineage>
</organism>
<comment type="similarity">
    <text evidence="1">Belongs to the FliN/MopA/SpaO family.</text>
</comment>
<name>A0A848CC53_9BACT</name>
<gene>
    <name evidence="4" type="primary">sctQ</name>
    <name evidence="4" type="ORF">HF854_09870</name>
</gene>
<dbReference type="EMBL" id="JABAFY010000043">
    <property type="protein sequence ID" value="NME52812.1"/>
    <property type="molecule type" value="Genomic_DNA"/>
</dbReference>
<evidence type="ECO:0000256" key="2">
    <source>
        <dbReference type="SAM" id="MobiDB-lite"/>
    </source>
</evidence>
<evidence type="ECO:0000256" key="1">
    <source>
        <dbReference type="ARBA" id="ARBA00009226"/>
    </source>
</evidence>
<proteinExistence type="inferred from homology"/>
<feature type="compositionally biased region" description="Gly residues" evidence="2">
    <location>
        <begin position="383"/>
        <end position="398"/>
    </location>
</feature>
<dbReference type="RefSeq" id="WP_168936126.1">
    <property type="nucleotide sequence ID" value="NZ_JABAFY010000043.1"/>
</dbReference>
<dbReference type="AlphaFoldDB" id="A0A848CC53"/>
<reference evidence="4 5" key="1">
    <citation type="submission" date="2020-04" db="EMBL/GenBank/DDBJ databases">
        <authorList>
            <person name="Hitch T.C.A."/>
            <person name="Wylensek D."/>
            <person name="Clavel T."/>
        </authorList>
    </citation>
    <scope>NUCLEOTIDE SEQUENCE [LARGE SCALE GENOMIC DNA]</scope>
    <source>
        <strain evidence="4 5">PG-251-APC-1</strain>
    </source>
</reference>
<dbReference type="SUPFAM" id="SSF101801">
    <property type="entry name" value="Surface presentation of antigens (SPOA)"/>
    <property type="match status" value="1"/>
</dbReference>
<feature type="region of interest" description="Disordered" evidence="2">
    <location>
        <begin position="378"/>
        <end position="398"/>
    </location>
</feature>
<dbReference type="GO" id="GO:0030254">
    <property type="term" value="P:protein secretion by the type III secretion system"/>
    <property type="evidence" value="ECO:0007669"/>
    <property type="project" value="InterPro"/>
</dbReference>
<dbReference type="Gene3D" id="2.30.330.10">
    <property type="entry name" value="SpoA-like"/>
    <property type="match status" value="1"/>
</dbReference>
<sequence>MSQVIPSRPFIPPALPPLQARLVNALVCRALPLTVALDAGAEQPVPCTLSFNVAAATAEQEAPFVPAAVLYLSSGEDLWRLEWSSLEALALRPDLAAWRSALPAGEQTFARLPGELCLAVLERLLQPALQRLEPFLGCELRFTGAPQAGIAWGGSLPLRLDLPGGEAVFLRLSWAKENAARYVLERLEQLPMRMEAGGCFTGTLACPLEAGRMRLSADEAATLAPGDVLLPESWAPETPRLRLPQGRALACRLGEGILSVLGPDMGDPGRESAEKESEDGMNEEQLAPAGAVQGDGPATEAPTVAPAPVGALELPVVFEIGRLHLRLDELAALVPGHTLALGGETPSPVVDIRVAGQLLAQGRLVDVGGMPGVQITRMHAAGQDGGTPQGAGDGTGRD</sequence>
<protein>
    <submittedName>
        <fullName evidence="4">Type III secretion system cytoplasmic ring protein SctQ</fullName>
    </submittedName>
</protein>
<dbReference type="PANTHER" id="PTHR30034">
    <property type="entry name" value="FLAGELLAR MOTOR SWITCH PROTEIN FLIM"/>
    <property type="match status" value="1"/>
</dbReference>